<dbReference type="Proteomes" id="UP001552479">
    <property type="component" value="Unassembled WGS sequence"/>
</dbReference>
<feature type="region of interest" description="Disordered" evidence="3">
    <location>
        <begin position="207"/>
        <end position="275"/>
    </location>
</feature>
<dbReference type="InterPro" id="IPR017850">
    <property type="entry name" value="Alkaline_phosphatase_core_sf"/>
</dbReference>
<dbReference type="Pfam" id="PF04185">
    <property type="entry name" value="Phosphoesterase"/>
    <property type="match status" value="1"/>
</dbReference>
<evidence type="ECO:0000256" key="1">
    <source>
        <dbReference type="ARBA" id="ARBA00022801"/>
    </source>
</evidence>
<dbReference type="RefSeq" id="WP_366089740.1">
    <property type="nucleotide sequence ID" value="NZ_JBFASG010000032.1"/>
</dbReference>
<feature type="compositionally biased region" description="Basic and acidic residues" evidence="3">
    <location>
        <begin position="228"/>
        <end position="240"/>
    </location>
</feature>
<keyword evidence="6" id="KW-1185">Reference proteome</keyword>
<dbReference type="CDD" id="cd16013">
    <property type="entry name" value="AcpA"/>
    <property type="match status" value="1"/>
</dbReference>
<feature type="compositionally biased region" description="Low complexity" evidence="3">
    <location>
        <begin position="642"/>
        <end position="660"/>
    </location>
</feature>
<evidence type="ECO:0000313" key="5">
    <source>
        <dbReference type="EMBL" id="MEV4926310.1"/>
    </source>
</evidence>
<dbReference type="Gene3D" id="3.40.720.10">
    <property type="entry name" value="Alkaline Phosphatase, subunit A"/>
    <property type="match status" value="2"/>
</dbReference>
<feature type="compositionally biased region" description="Pro residues" evidence="3">
    <location>
        <begin position="661"/>
        <end position="675"/>
    </location>
</feature>
<keyword evidence="4" id="KW-0732">Signal</keyword>
<evidence type="ECO:0000313" key="6">
    <source>
        <dbReference type="Proteomes" id="UP001552479"/>
    </source>
</evidence>
<dbReference type="PANTHER" id="PTHR31956">
    <property type="entry name" value="NON-SPECIFIC PHOSPHOLIPASE C4-RELATED"/>
    <property type="match status" value="1"/>
</dbReference>
<sequence>MTTRARARARSRTRTRTRTRRRRGAALVAAFATTAVLGASPATARSPLPGDWTTTESPVEHLVVVFDENVSFDHYFATYPRAANTDGTRFTPAPATPAKIDNLRTAGLLGRNPNQYPPRRLSARQALTCDQNHSYGPEQYAANGGKADGYVQNTDSGKCSGRLFGEPGLVMDYYDGNTVTALWNYAQHYALNDHSFSTTYGPSTPGALNLVSGQTHGVVSTDPASGTERPERTAEPDRRVVTAPDADGVGTVVTDPEPAYDDCSNKDRTGHSPLAEMTGRTIGDVLTDDDVTWGWFQGGFRPSTPWDGRPGHHARCAGRTHTNAGGARVIDYLPHHEPFQYYRSTANPHHLPPRSVAEIGHAGRANHQYDLTDFDAALRAGRLPAVSFLKAPAAQDGHAGYSGPLDEQRFLVEWINKIQNAPQWKDTAVVVAYDDSDGWYDHAYAAPRNGSRLAGKGPHGKPLDGPACRAAPAAAGGHAGRCGPGPRQPLLVISPYSKVNAVDHTPTEQTSVLKFIEWNWDTDTVGGSSFDTRAGSLLGMFDFAHPNGKRVLLNADGSVRSVGNIRRVDPVATEIVDGDAPDDVPSGPEPVALAAGGAAMCGAAALLLRRRARRGRRPGEGRPGSPVARDERPGRGPAPTSGPGCRCRPTGPPGGAAHPPEGAPPRSGPGRPPGPGRRRGCGTCAARPGPPRP</sequence>
<feature type="region of interest" description="Disordered" evidence="3">
    <location>
        <begin position="611"/>
        <end position="693"/>
    </location>
</feature>
<proteinExistence type="predicted"/>
<comment type="caution">
    <text evidence="5">The sequence shown here is derived from an EMBL/GenBank/DDBJ whole genome shotgun (WGS) entry which is preliminary data.</text>
</comment>
<dbReference type="EMBL" id="JBFASG010000032">
    <property type="protein sequence ID" value="MEV4926310.1"/>
    <property type="molecule type" value="Genomic_DNA"/>
</dbReference>
<keyword evidence="2" id="KW-0843">Virulence</keyword>
<evidence type="ECO:0000256" key="2">
    <source>
        <dbReference type="ARBA" id="ARBA00023026"/>
    </source>
</evidence>
<reference evidence="5 6" key="1">
    <citation type="submission" date="2024-06" db="EMBL/GenBank/DDBJ databases">
        <title>The Natural Products Discovery Center: Release of the First 8490 Sequenced Strains for Exploring Actinobacteria Biosynthetic Diversity.</title>
        <authorList>
            <person name="Kalkreuter E."/>
            <person name="Kautsar S.A."/>
            <person name="Yang D."/>
            <person name="Bader C.D."/>
            <person name="Teijaro C.N."/>
            <person name="Fluegel L."/>
            <person name="Davis C.M."/>
            <person name="Simpson J.R."/>
            <person name="Lauterbach L."/>
            <person name="Steele A.D."/>
            <person name="Gui C."/>
            <person name="Meng S."/>
            <person name="Li G."/>
            <person name="Viehrig K."/>
            <person name="Ye F."/>
            <person name="Su P."/>
            <person name="Kiefer A.F."/>
            <person name="Nichols A."/>
            <person name="Cepeda A.J."/>
            <person name="Yan W."/>
            <person name="Fan B."/>
            <person name="Jiang Y."/>
            <person name="Adhikari A."/>
            <person name="Zheng C.-J."/>
            <person name="Schuster L."/>
            <person name="Cowan T.M."/>
            <person name="Smanski M.J."/>
            <person name="Chevrette M.G."/>
            <person name="De Carvalho L.P.S."/>
            <person name="Shen B."/>
        </authorList>
    </citation>
    <scope>NUCLEOTIDE SEQUENCE [LARGE SCALE GENOMIC DNA]</scope>
    <source>
        <strain evidence="5 6">NPDC053791</strain>
    </source>
</reference>
<gene>
    <name evidence="5" type="ORF">AB0L03_26375</name>
</gene>
<feature type="compositionally biased region" description="Polar residues" evidence="3">
    <location>
        <begin position="211"/>
        <end position="224"/>
    </location>
</feature>
<feature type="region of interest" description="Disordered" evidence="3">
    <location>
        <begin position="1"/>
        <end position="21"/>
    </location>
</feature>
<accession>A0ABV3J1I6</accession>
<name>A0ABV3J1I6_9ACTN</name>
<keyword evidence="1" id="KW-0378">Hydrolase</keyword>
<dbReference type="PANTHER" id="PTHR31956:SF1">
    <property type="entry name" value="NON-SPECIFIC PHOSPHOLIPASE C1"/>
    <property type="match status" value="1"/>
</dbReference>
<evidence type="ECO:0000256" key="3">
    <source>
        <dbReference type="SAM" id="MobiDB-lite"/>
    </source>
</evidence>
<evidence type="ECO:0000256" key="4">
    <source>
        <dbReference type="SAM" id="SignalP"/>
    </source>
</evidence>
<dbReference type="InterPro" id="IPR007312">
    <property type="entry name" value="Phosphoesterase"/>
</dbReference>
<feature type="signal peptide" evidence="4">
    <location>
        <begin position="1"/>
        <end position="44"/>
    </location>
</feature>
<organism evidence="5 6">
    <name type="scientific">Streptomyces roseoverticillatus</name>
    <dbReference type="NCBI Taxonomy" id="66429"/>
    <lineage>
        <taxon>Bacteria</taxon>
        <taxon>Bacillati</taxon>
        <taxon>Actinomycetota</taxon>
        <taxon>Actinomycetes</taxon>
        <taxon>Kitasatosporales</taxon>
        <taxon>Streptomycetaceae</taxon>
        <taxon>Streptomyces</taxon>
    </lineage>
</organism>
<protein>
    <submittedName>
        <fullName evidence="5">Alkaline phosphatase family protein</fullName>
    </submittedName>
</protein>
<feature type="chain" id="PRO_5047262125" evidence="4">
    <location>
        <begin position="45"/>
        <end position="693"/>
    </location>
</feature>